<dbReference type="RefSeq" id="WP_124563838.1">
    <property type="nucleotide sequence ID" value="NZ_JARRRY010000001.1"/>
</dbReference>
<proteinExistence type="predicted"/>
<dbReference type="EMBL" id="JARULN010000001">
    <property type="protein sequence ID" value="MDG5752725.1"/>
    <property type="molecule type" value="Genomic_DNA"/>
</dbReference>
<dbReference type="InterPro" id="IPR025013">
    <property type="entry name" value="DUF3907"/>
</dbReference>
<evidence type="ECO:0000313" key="2">
    <source>
        <dbReference type="Proteomes" id="UP001218246"/>
    </source>
</evidence>
<reference evidence="1 2" key="1">
    <citation type="submission" date="2023-04" db="EMBL/GenBank/DDBJ databases">
        <title>Ectobacillus antri isolated from activated sludge.</title>
        <authorList>
            <person name="Yan P."/>
            <person name="Liu X."/>
        </authorList>
    </citation>
    <scope>NUCLEOTIDE SEQUENCE [LARGE SCALE GENOMIC DNA]</scope>
    <source>
        <strain evidence="1 2">C18H</strain>
    </source>
</reference>
<gene>
    <name evidence="1" type="ORF">P6P90_01755</name>
</gene>
<keyword evidence="2" id="KW-1185">Reference proteome</keyword>
<organism evidence="1 2">
    <name type="scientific">Ectobacillus antri</name>
    <dbReference type="NCBI Taxonomy" id="2486280"/>
    <lineage>
        <taxon>Bacteria</taxon>
        <taxon>Bacillati</taxon>
        <taxon>Bacillota</taxon>
        <taxon>Bacilli</taxon>
        <taxon>Bacillales</taxon>
        <taxon>Bacillaceae</taxon>
        <taxon>Ectobacillus</taxon>
    </lineage>
</organism>
<protein>
    <submittedName>
        <fullName evidence="1">DUF3907 family protein</fullName>
    </submittedName>
</protein>
<accession>A0ABT6H176</accession>
<evidence type="ECO:0000313" key="1">
    <source>
        <dbReference type="EMBL" id="MDG5752725.1"/>
    </source>
</evidence>
<comment type="caution">
    <text evidence="1">The sequence shown here is derived from an EMBL/GenBank/DDBJ whole genome shotgun (WGS) entry which is preliminary data.</text>
</comment>
<sequence>MTNVIVENQTKQVELYLREVIDILTEYANNHTIGAIHDEAPQGDIVYYKELLATVRRLLVYCEEGSDACKVVIMSVPFRKQAAERILYKIYHQVIAEFFSPKNDCWFENSRSAYTGKNAIAFPRQAPPSIQLLLKKLEGKFQHLREELDYYETDYQTKITQSK</sequence>
<dbReference type="Proteomes" id="UP001218246">
    <property type="component" value="Unassembled WGS sequence"/>
</dbReference>
<dbReference type="Pfam" id="PF13047">
    <property type="entry name" value="DUF3907"/>
    <property type="match status" value="1"/>
</dbReference>
<name>A0ABT6H176_9BACI</name>